<dbReference type="PIRSF" id="PIRSF016838">
    <property type="entry name" value="PafC"/>
    <property type="match status" value="1"/>
</dbReference>
<evidence type="ECO:0000259" key="3">
    <source>
        <dbReference type="PROSITE" id="PS51000"/>
    </source>
</evidence>
<dbReference type="PANTHER" id="PTHR34580">
    <property type="match status" value="1"/>
</dbReference>
<dbReference type="Pfam" id="PF13280">
    <property type="entry name" value="WYL"/>
    <property type="match status" value="1"/>
</dbReference>
<dbReference type="SUPFAM" id="SSF46785">
    <property type="entry name" value="Winged helix' DNA-binding domain"/>
    <property type="match status" value="1"/>
</dbReference>
<dbReference type="InterPro" id="IPR013196">
    <property type="entry name" value="HTH_11"/>
</dbReference>
<dbReference type="InterPro" id="IPR057727">
    <property type="entry name" value="WCX_dom"/>
</dbReference>
<dbReference type="InterPro" id="IPR026881">
    <property type="entry name" value="WYL_dom"/>
</dbReference>
<dbReference type="Proteomes" id="UP001155182">
    <property type="component" value="Unassembled WGS sequence"/>
</dbReference>
<dbReference type="PROSITE" id="PS52050">
    <property type="entry name" value="WYL"/>
    <property type="match status" value="1"/>
</dbReference>
<dbReference type="InterPro" id="IPR051534">
    <property type="entry name" value="CBASS_pafABC_assoc_protein"/>
</dbReference>
<dbReference type="PROSITE" id="PS51000">
    <property type="entry name" value="HTH_DEOR_2"/>
    <property type="match status" value="1"/>
</dbReference>
<dbReference type="Pfam" id="PF08279">
    <property type="entry name" value="HTH_11"/>
    <property type="match status" value="1"/>
</dbReference>
<dbReference type="InterPro" id="IPR028349">
    <property type="entry name" value="PafC-like"/>
</dbReference>
<dbReference type="GO" id="GO:0003700">
    <property type="term" value="F:DNA-binding transcription factor activity"/>
    <property type="evidence" value="ECO:0007669"/>
    <property type="project" value="InterPro"/>
</dbReference>
<evidence type="ECO:0000256" key="1">
    <source>
        <dbReference type="ARBA" id="ARBA00023015"/>
    </source>
</evidence>
<dbReference type="Pfam" id="PF25583">
    <property type="entry name" value="WCX"/>
    <property type="match status" value="1"/>
</dbReference>
<proteinExistence type="predicted"/>
<protein>
    <submittedName>
        <fullName evidence="4">YafY family transcriptional regulator</fullName>
    </submittedName>
</protein>
<keyword evidence="2" id="KW-0804">Transcription</keyword>
<dbReference type="AlphaFoldDB" id="A0A9X2JD70"/>
<accession>A0A9X2JD70</accession>
<dbReference type="RefSeq" id="WP_252587814.1">
    <property type="nucleotide sequence ID" value="NZ_JAMWYS010000035.1"/>
</dbReference>
<organism evidence="4 5">
    <name type="scientific">Solitalea agri</name>
    <dbReference type="NCBI Taxonomy" id="2953739"/>
    <lineage>
        <taxon>Bacteria</taxon>
        <taxon>Pseudomonadati</taxon>
        <taxon>Bacteroidota</taxon>
        <taxon>Sphingobacteriia</taxon>
        <taxon>Sphingobacteriales</taxon>
        <taxon>Sphingobacteriaceae</taxon>
        <taxon>Solitalea</taxon>
    </lineage>
</organism>
<reference evidence="4" key="1">
    <citation type="submission" date="2022-06" db="EMBL/GenBank/DDBJ databases">
        <title>Solitalea sp. MAHUQ-68 isolated from rhizospheric soil.</title>
        <authorList>
            <person name="Huq M.A."/>
        </authorList>
    </citation>
    <scope>NUCLEOTIDE SEQUENCE</scope>
    <source>
        <strain evidence="4">MAHUQ-68</strain>
    </source>
</reference>
<dbReference type="InterPro" id="IPR036390">
    <property type="entry name" value="WH_DNA-bd_sf"/>
</dbReference>
<comment type="caution">
    <text evidence="4">The sequence shown here is derived from an EMBL/GenBank/DDBJ whole genome shotgun (WGS) entry which is preliminary data.</text>
</comment>
<evidence type="ECO:0000313" key="5">
    <source>
        <dbReference type="Proteomes" id="UP001155182"/>
    </source>
</evidence>
<dbReference type="Gene3D" id="1.10.10.10">
    <property type="entry name" value="Winged helix-like DNA-binding domain superfamily/Winged helix DNA-binding domain"/>
    <property type="match status" value="1"/>
</dbReference>
<name>A0A9X2JD70_9SPHI</name>
<gene>
    <name evidence="4" type="ORF">NF867_10470</name>
</gene>
<evidence type="ECO:0000313" key="4">
    <source>
        <dbReference type="EMBL" id="MCO4293289.1"/>
    </source>
</evidence>
<sequence>MNRIDRISAILIQLQSRKIVKAQEIADRFGISLRTVYRDIKTLEEAGVPIIGEAGVGYSIVDGYRLPPVMFTKEEATAFLTAEKLIEKFTDSSTDTIYKSAMFKIRSVLKSTEKDLLENMEEHIEVLRKHSPFHASSLGNTLQTLLKSIADKKVIQLEYRAFATTEKTSRKIEPVGIFYSSGYWHTIAYCRLRNDYRDFRADRMLKITITDELFNASHPTLKAYFEQFTREENLEKVIITVDKQTARYLTDVKYYYGFLNEVEHDDSIEMSFLTSQLEIFTRWFSTFADRATVVSPQSLNQHLKDHINRVLKKLS</sequence>
<keyword evidence="5" id="KW-1185">Reference proteome</keyword>
<dbReference type="SMART" id="SM00420">
    <property type="entry name" value="HTH_DEOR"/>
    <property type="match status" value="1"/>
</dbReference>
<dbReference type="PANTHER" id="PTHR34580:SF3">
    <property type="entry name" value="PROTEIN PAFB"/>
    <property type="match status" value="1"/>
</dbReference>
<dbReference type="InterPro" id="IPR036388">
    <property type="entry name" value="WH-like_DNA-bd_sf"/>
</dbReference>
<dbReference type="EMBL" id="JAMWYS010000035">
    <property type="protein sequence ID" value="MCO4293289.1"/>
    <property type="molecule type" value="Genomic_DNA"/>
</dbReference>
<keyword evidence="1" id="KW-0805">Transcription regulation</keyword>
<evidence type="ECO:0000256" key="2">
    <source>
        <dbReference type="ARBA" id="ARBA00023163"/>
    </source>
</evidence>
<feature type="domain" description="HTH deoR-type" evidence="3">
    <location>
        <begin position="3"/>
        <end position="58"/>
    </location>
</feature>
<dbReference type="InterPro" id="IPR001034">
    <property type="entry name" value="DeoR_HTH"/>
</dbReference>